<protein>
    <recommendedName>
        <fullName evidence="2">DUF8119 domain-containing protein</fullName>
    </recommendedName>
</protein>
<comment type="caution">
    <text evidence="3">The sequence shown here is derived from an EMBL/GenBank/DDBJ whole genome shotgun (WGS) entry which is preliminary data.</text>
</comment>
<dbReference type="RefSeq" id="WP_006168895.1">
    <property type="nucleotide sequence ID" value="NZ_AOIN01000091.1"/>
</dbReference>
<keyword evidence="1" id="KW-1133">Transmembrane helix</keyword>
<reference evidence="3 4" key="1">
    <citation type="journal article" date="2014" name="PLoS Genet.">
        <title>Phylogenetically driven sequencing of extremely halophilic archaea reveals strategies for static and dynamic osmo-response.</title>
        <authorList>
            <person name="Becker E.A."/>
            <person name="Seitzer P.M."/>
            <person name="Tritt A."/>
            <person name="Larsen D."/>
            <person name="Krusor M."/>
            <person name="Yao A.I."/>
            <person name="Wu D."/>
            <person name="Madern D."/>
            <person name="Eisen J.A."/>
            <person name="Darling A.E."/>
            <person name="Facciotti M.T."/>
        </authorList>
    </citation>
    <scope>NUCLEOTIDE SEQUENCE [LARGE SCALE GENOMIC DNA]</scope>
    <source>
        <strain evidence="3 4">JCM 10990</strain>
    </source>
</reference>
<feature type="transmembrane region" description="Helical" evidence="1">
    <location>
        <begin position="26"/>
        <end position="46"/>
    </location>
</feature>
<keyword evidence="1" id="KW-0472">Membrane</keyword>
<feature type="domain" description="DUF8119" evidence="2">
    <location>
        <begin position="17"/>
        <end position="72"/>
    </location>
</feature>
<feature type="transmembrane region" description="Helical" evidence="1">
    <location>
        <begin position="52"/>
        <end position="68"/>
    </location>
</feature>
<evidence type="ECO:0000313" key="4">
    <source>
        <dbReference type="Proteomes" id="UP000011693"/>
    </source>
</evidence>
<keyword evidence="4" id="KW-1185">Reference proteome</keyword>
<gene>
    <name evidence="3" type="ORF">C482_16983</name>
</gene>
<keyword evidence="1" id="KW-0812">Transmembrane</keyword>
<evidence type="ECO:0000313" key="3">
    <source>
        <dbReference type="EMBL" id="ELY95356.1"/>
    </source>
</evidence>
<dbReference type="PATRIC" id="fig|1227492.4.peg.3383"/>
<organism evidence="3 4">
    <name type="scientific">Natrialba chahannaoensis JCM 10990</name>
    <dbReference type="NCBI Taxonomy" id="1227492"/>
    <lineage>
        <taxon>Archaea</taxon>
        <taxon>Methanobacteriati</taxon>
        <taxon>Methanobacteriota</taxon>
        <taxon>Stenosarchaea group</taxon>
        <taxon>Halobacteria</taxon>
        <taxon>Halobacteriales</taxon>
        <taxon>Natrialbaceae</taxon>
        <taxon>Natrialba</taxon>
    </lineage>
</organism>
<dbReference type="InterPro" id="IPR058432">
    <property type="entry name" value="DUF8119"/>
</dbReference>
<proteinExistence type="predicted"/>
<evidence type="ECO:0000256" key="1">
    <source>
        <dbReference type="SAM" id="Phobius"/>
    </source>
</evidence>
<dbReference type="Pfam" id="PF26436">
    <property type="entry name" value="DUF8119"/>
    <property type="match status" value="1"/>
</dbReference>
<sequence length="72" mass="7742">MSDSSSHSSTGSTPSGRTIRGGIGRIIADAIIVAAFVLLLTLLFLQTGWPRWAFYAALFLGVAVYVSITRPW</sequence>
<accession>M0AAE1</accession>
<evidence type="ECO:0000259" key="2">
    <source>
        <dbReference type="Pfam" id="PF26436"/>
    </source>
</evidence>
<name>M0AAE1_9EURY</name>
<dbReference type="AlphaFoldDB" id="M0AAE1"/>
<dbReference type="EMBL" id="AOIN01000091">
    <property type="protein sequence ID" value="ELY95356.1"/>
    <property type="molecule type" value="Genomic_DNA"/>
</dbReference>
<dbReference type="Proteomes" id="UP000011693">
    <property type="component" value="Unassembled WGS sequence"/>
</dbReference>